<name>A0A7J7G0B5_CAMSI</name>
<reference evidence="1 2" key="2">
    <citation type="submission" date="2020-07" db="EMBL/GenBank/DDBJ databases">
        <title>Genome assembly of wild tea tree DASZ reveals pedigree and selection history of tea varieties.</title>
        <authorList>
            <person name="Zhang W."/>
        </authorList>
    </citation>
    <scope>NUCLEOTIDE SEQUENCE [LARGE SCALE GENOMIC DNA]</scope>
    <source>
        <strain evidence="2">cv. G240</strain>
        <tissue evidence="1">Leaf</tissue>
    </source>
</reference>
<evidence type="ECO:0000313" key="2">
    <source>
        <dbReference type="Proteomes" id="UP000593564"/>
    </source>
</evidence>
<evidence type="ECO:0000313" key="1">
    <source>
        <dbReference type="EMBL" id="KAF5933228.1"/>
    </source>
</evidence>
<comment type="caution">
    <text evidence="1">The sequence shown here is derived from an EMBL/GenBank/DDBJ whole genome shotgun (WGS) entry which is preliminary data.</text>
</comment>
<dbReference type="EMBL" id="JACBKZ010000014">
    <property type="protein sequence ID" value="KAF5933228.1"/>
    <property type="molecule type" value="Genomic_DNA"/>
</dbReference>
<organism evidence="1 2">
    <name type="scientific">Camellia sinensis</name>
    <name type="common">Tea plant</name>
    <name type="synonym">Thea sinensis</name>
    <dbReference type="NCBI Taxonomy" id="4442"/>
    <lineage>
        <taxon>Eukaryota</taxon>
        <taxon>Viridiplantae</taxon>
        <taxon>Streptophyta</taxon>
        <taxon>Embryophyta</taxon>
        <taxon>Tracheophyta</taxon>
        <taxon>Spermatophyta</taxon>
        <taxon>Magnoliopsida</taxon>
        <taxon>eudicotyledons</taxon>
        <taxon>Gunneridae</taxon>
        <taxon>Pentapetalae</taxon>
        <taxon>asterids</taxon>
        <taxon>Ericales</taxon>
        <taxon>Theaceae</taxon>
        <taxon>Camellia</taxon>
    </lineage>
</organism>
<dbReference type="AlphaFoldDB" id="A0A7J7G0B5"/>
<reference evidence="2" key="1">
    <citation type="journal article" date="2020" name="Nat. Commun.">
        <title>Genome assembly of wild tea tree DASZ reveals pedigree and selection history of tea varieties.</title>
        <authorList>
            <person name="Zhang W."/>
            <person name="Zhang Y."/>
            <person name="Qiu H."/>
            <person name="Guo Y."/>
            <person name="Wan H."/>
            <person name="Zhang X."/>
            <person name="Scossa F."/>
            <person name="Alseekh S."/>
            <person name="Zhang Q."/>
            <person name="Wang P."/>
            <person name="Xu L."/>
            <person name="Schmidt M.H."/>
            <person name="Jia X."/>
            <person name="Li D."/>
            <person name="Zhu A."/>
            <person name="Guo F."/>
            <person name="Chen W."/>
            <person name="Ni D."/>
            <person name="Usadel B."/>
            <person name="Fernie A.R."/>
            <person name="Wen W."/>
        </authorList>
    </citation>
    <scope>NUCLEOTIDE SEQUENCE [LARGE SCALE GENOMIC DNA]</scope>
    <source>
        <strain evidence="2">cv. G240</strain>
    </source>
</reference>
<proteinExistence type="predicted"/>
<accession>A0A7J7G0B5</accession>
<sequence length="163" mass="18301">MFYDPSIYITPSHLPKPEVLLPDCTDLCMLDISRTQPEPTMVIVEDRTWEISEENGIIESESEESGSFAEKVYSPSDYILSVGQVRPSVELPERAELCMVQRNGFGQGSDDLAALEGDVANLQFFSEQDPVDMAVSWSNLEESAEVTGWLDDQPDVMEEFQLE</sequence>
<dbReference type="Proteomes" id="UP000593564">
    <property type="component" value="Unassembled WGS sequence"/>
</dbReference>
<gene>
    <name evidence="1" type="ORF">HYC85_029399</name>
</gene>
<keyword evidence="2" id="KW-1185">Reference proteome</keyword>
<protein>
    <submittedName>
        <fullName evidence="1">Uncharacterized protein</fullName>
    </submittedName>
</protein>